<feature type="region of interest" description="Disordered" evidence="1">
    <location>
        <begin position="1"/>
        <end position="38"/>
    </location>
</feature>
<evidence type="ECO:0000313" key="3">
    <source>
        <dbReference type="Proteomes" id="UP000624709"/>
    </source>
</evidence>
<gene>
    <name evidence="2" type="ORF">Apa02nite_078290</name>
</gene>
<evidence type="ECO:0000313" key="2">
    <source>
        <dbReference type="EMBL" id="GIE71721.1"/>
    </source>
</evidence>
<reference evidence="2 3" key="1">
    <citation type="submission" date="2021-01" db="EMBL/GenBank/DDBJ databases">
        <title>Whole genome shotgun sequence of Actinoplanes palleronii NBRC 14916.</title>
        <authorList>
            <person name="Komaki H."/>
            <person name="Tamura T."/>
        </authorList>
    </citation>
    <scope>NUCLEOTIDE SEQUENCE [LARGE SCALE GENOMIC DNA]</scope>
    <source>
        <strain evidence="2 3">NBRC 14916</strain>
    </source>
</reference>
<protein>
    <submittedName>
        <fullName evidence="2">Uncharacterized protein</fullName>
    </submittedName>
</protein>
<proteinExistence type="predicted"/>
<name>A0ABQ4BM32_9ACTN</name>
<evidence type="ECO:0000256" key="1">
    <source>
        <dbReference type="SAM" id="MobiDB-lite"/>
    </source>
</evidence>
<accession>A0ABQ4BM32</accession>
<comment type="caution">
    <text evidence="2">The sequence shown here is derived from an EMBL/GenBank/DDBJ whole genome shotgun (WGS) entry which is preliminary data.</text>
</comment>
<organism evidence="2 3">
    <name type="scientific">Actinoplanes palleronii</name>
    <dbReference type="NCBI Taxonomy" id="113570"/>
    <lineage>
        <taxon>Bacteria</taxon>
        <taxon>Bacillati</taxon>
        <taxon>Actinomycetota</taxon>
        <taxon>Actinomycetes</taxon>
        <taxon>Micromonosporales</taxon>
        <taxon>Micromonosporaceae</taxon>
        <taxon>Actinoplanes</taxon>
    </lineage>
</organism>
<keyword evidence="3" id="KW-1185">Reference proteome</keyword>
<dbReference type="Proteomes" id="UP000624709">
    <property type="component" value="Unassembled WGS sequence"/>
</dbReference>
<sequence>MSGQLSGSPGLLTTDWSQTGSELPDDGHPASDSTAAVARPAAIRTRRIALRVGIVTAVYVTATPGHSAPLSGGWCWRLSRERGQP</sequence>
<dbReference type="EMBL" id="BOMS01000131">
    <property type="protein sequence ID" value="GIE71721.1"/>
    <property type="molecule type" value="Genomic_DNA"/>
</dbReference>